<feature type="compositionally biased region" description="Low complexity" evidence="1">
    <location>
        <begin position="211"/>
        <end position="225"/>
    </location>
</feature>
<feature type="compositionally biased region" description="Polar residues" evidence="1">
    <location>
        <begin position="63"/>
        <end position="79"/>
    </location>
</feature>
<feature type="compositionally biased region" description="Low complexity" evidence="1">
    <location>
        <begin position="836"/>
        <end position="851"/>
    </location>
</feature>
<feature type="compositionally biased region" description="Polar residues" evidence="1">
    <location>
        <begin position="297"/>
        <end position="306"/>
    </location>
</feature>
<feature type="compositionally biased region" description="Polar residues" evidence="1">
    <location>
        <begin position="334"/>
        <end position="346"/>
    </location>
</feature>
<proteinExistence type="predicted"/>
<feature type="region of interest" description="Disordered" evidence="1">
    <location>
        <begin position="519"/>
        <end position="594"/>
    </location>
</feature>
<dbReference type="EMBL" id="ML996088">
    <property type="protein sequence ID" value="KAF2151359.1"/>
    <property type="molecule type" value="Genomic_DNA"/>
</dbReference>
<feature type="compositionally biased region" description="Basic and acidic residues" evidence="1">
    <location>
        <begin position="1016"/>
        <end position="1031"/>
    </location>
</feature>
<protein>
    <submittedName>
        <fullName evidence="2">Uncharacterized protein</fullName>
    </submittedName>
</protein>
<feature type="compositionally biased region" description="Basic and acidic residues" evidence="1">
    <location>
        <begin position="13"/>
        <end position="29"/>
    </location>
</feature>
<feature type="region of interest" description="Disordered" evidence="1">
    <location>
        <begin position="470"/>
        <end position="489"/>
    </location>
</feature>
<feature type="compositionally biased region" description="Basic and acidic residues" evidence="1">
    <location>
        <begin position="631"/>
        <end position="659"/>
    </location>
</feature>
<feature type="compositionally biased region" description="Low complexity" evidence="1">
    <location>
        <begin position="145"/>
        <end position="162"/>
    </location>
</feature>
<reference evidence="2" key="1">
    <citation type="journal article" date="2020" name="Stud. Mycol.">
        <title>101 Dothideomycetes genomes: a test case for predicting lifestyles and emergence of pathogens.</title>
        <authorList>
            <person name="Haridas S."/>
            <person name="Albert R."/>
            <person name="Binder M."/>
            <person name="Bloem J."/>
            <person name="Labutti K."/>
            <person name="Salamov A."/>
            <person name="Andreopoulos B."/>
            <person name="Baker S."/>
            <person name="Barry K."/>
            <person name="Bills G."/>
            <person name="Bluhm B."/>
            <person name="Cannon C."/>
            <person name="Castanera R."/>
            <person name="Culley D."/>
            <person name="Daum C."/>
            <person name="Ezra D."/>
            <person name="Gonzalez J."/>
            <person name="Henrissat B."/>
            <person name="Kuo A."/>
            <person name="Liang C."/>
            <person name="Lipzen A."/>
            <person name="Lutzoni F."/>
            <person name="Magnuson J."/>
            <person name="Mondo S."/>
            <person name="Nolan M."/>
            <person name="Ohm R."/>
            <person name="Pangilinan J."/>
            <person name="Park H.-J."/>
            <person name="Ramirez L."/>
            <person name="Alfaro M."/>
            <person name="Sun H."/>
            <person name="Tritt A."/>
            <person name="Yoshinaga Y."/>
            <person name="Zwiers L.-H."/>
            <person name="Turgeon B."/>
            <person name="Goodwin S."/>
            <person name="Spatafora J."/>
            <person name="Crous P."/>
            <person name="Grigoriev I."/>
        </authorList>
    </citation>
    <scope>NUCLEOTIDE SEQUENCE</scope>
    <source>
        <strain evidence="2">CBS 260.36</strain>
    </source>
</reference>
<evidence type="ECO:0000313" key="3">
    <source>
        <dbReference type="Proteomes" id="UP000799439"/>
    </source>
</evidence>
<feature type="compositionally biased region" description="Basic and acidic residues" evidence="1">
    <location>
        <begin position="115"/>
        <end position="126"/>
    </location>
</feature>
<feature type="compositionally biased region" description="Polar residues" evidence="1">
    <location>
        <begin position="314"/>
        <end position="323"/>
    </location>
</feature>
<feature type="region of interest" description="Disordered" evidence="1">
    <location>
        <begin position="611"/>
        <end position="1031"/>
    </location>
</feature>
<feature type="compositionally biased region" description="Basic and acidic residues" evidence="1">
    <location>
        <begin position="244"/>
        <end position="285"/>
    </location>
</feature>
<feature type="compositionally biased region" description="Basic and acidic residues" evidence="1">
    <location>
        <begin position="779"/>
        <end position="793"/>
    </location>
</feature>
<feature type="compositionally biased region" description="Low complexity" evidence="1">
    <location>
        <begin position="355"/>
        <end position="369"/>
    </location>
</feature>
<evidence type="ECO:0000313" key="2">
    <source>
        <dbReference type="EMBL" id="KAF2151359.1"/>
    </source>
</evidence>
<dbReference type="OrthoDB" id="3642901at2759"/>
<dbReference type="AlphaFoldDB" id="A0A9P4IYM7"/>
<name>A0A9P4IYM7_9PEZI</name>
<feature type="compositionally biased region" description="Basic and acidic residues" evidence="1">
    <location>
        <begin position="805"/>
        <end position="834"/>
    </location>
</feature>
<feature type="compositionally biased region" description="Polar residues" evidence="1">
    <location>
        <begin position="374"/>
        <end position="387"/>
    </location>
</feature>
<feature type="compositionally biased region" description="Basic and acidic residues" evidence="1">
    <location>
        <begin position="942"/>
        <end position="979"/>
    </location>
</feature>
<feature type="compositionally biased region" description="Basic and acidic residues" evidence="1">
    <location>
        <begin position="48"/>
        <end position="60"/>
    </location>
</feature>
<feature type="compositionally biased region" description="Basic and acidic residues" evidence="1">
    <location>
        <begin position="731"/>
        <end position="750"/>
    </location>
</feature>
<feature type="compositionally biased region" description="Basic and acidic residues" evidence="1">
    <location>
        <begin position="711"/>
        <end position="724"/>
    </location>
</feature>
<organism evidence="2 3">
    <name type="scientific">Myriangium duriaei CBS 260.36</name>
    <dbReference type="NCBI Taxonomy" id="1168546"/>
    <lineage>
        <taxon>Eukaryota</taxon>
        <taxon>Fungi</taxon>
        <taxon>Dikarya</taxon>
        <taxon>Ascomycota</taxon>
        <taxon>Pezizomycotina</taxon>
        <taxon>Dothideomycetes</taxon>
        <taxon>Dothideomycetidae</taxon>
        <taxon>Myriangiales</taxon>
        <taxon>Myriangiaceae</taxon>
        <taxon>Myriangium</taxon>
    </lineage>
</organism>
<dbReference type="Proteomes" id="UP000799439">
    <property type="component" value="Unassembled WGS sequence"/>
</dbReference>
<evidence type="ECO:0000256" key="1">
    <source>
        <dbReference type="SAM" id="MobiDB-lite"/>
    </source>
</evidence>
<feature type="compositionally biased region" description="Polar residues" evidence="1">
    <location>
        <begin position="523"/>
        <end position="548"/>
    </location>
</feature>
<gene>
    <name evidence="2" type="ORF">K461DRAFT_295417</name>
</gene>
<feature type="compositionally biased region" description="Basic and acidic residues" evidence="1">
    <location>
        <begin position="989"/>
        <end position="1008"/>
    </location>
</feature>
<feature type="compositionally biased region" description="Basic and acidic residues" evidence="1">
    <location>
        <begin position="549"/>
        <end position="569"/>
    </location>
</feature>
<sequence length="1031" mass="116473">MPPPPPSICGKCRRGDDQGKGKQRKRDDQYDSGSPMDRHQRYSAQRRSRSEAPKSSDRISIHVHQNTYAGGETWTSRSSPHGDNRSSKLPTTHSHRTQPVHIEEVKIMQPAQGNKEAERGVGDRQLFHGPLRVAPPPPPVPTTVPAPQALQPSQALQPGPSSKANRGNGAEVEQEYTYIQGSSAVSPRDLMAQARAREDASTSKTRMWVEMQRSISAAQSQQQTSMPPPQINKAPNDSTLGPKNDGRVAKDKATDSKSEGSIRRIAREEVVRYRQAERKVEEHPRPYGYGLEGDASVQASRSSRSLTTDDHLVTRSQSSQSRKSMPRRPPQAGYSGNNTPKASNTEKSAHASVESSQKSNAKAKPSSSKLDGQRSVSRSGPRTSQAGGRSDGRRTTMVLEERIMMQPREPLHYTSTPRDYDVEVRDERLSGNRSEIRHRRSFETEFTVHPHSSISQQPPVLYVDHNRTHTWRTQTPDNPQLPEVGSGKARKFSVYVRETGGRVPGDVGKLQPQAPHRAVVTPPKQTHAPSQPSRPASQLNSGYVSSSHQFEKAERDRERVKNRDRHGYEKAPPSRPPSPPRSQRLSEEHWTYHEAISPNKVRVVRERMIHSRLASVERPTAPTQPGKPRVTRYEILDEPRSVPEDRGRARLREGEEAPKQRLRSILRSSSSQKDGQRTRSSSFGHRVSFSEAVDVTTLSPPPSSSYMGFGERSERAEGFMDRFSRPKHKRNLSDDSRERYHYQRTRRPDWEELEQAAQIPDPEPISRRRALARALSESPSRERGLDMIEEARASHYRQPRYPTKKQVEPEVVRPRKEESPRSRRMSDRGSDRAGTRRSPSPFRAPPSALASDNTRVPVMMSGGLSGWPTRRDAPPASDEWARDPTPPPPVISRDSMRPVTATRTSERGDRGPLSPCYDDNRTGRRQSDFYQDASSTPSRRTSRTETETRPVSERIVREGRDEKGRWYEVERVVRDDGRSGKRSSGFSDVKSRYSRSDNGWYDDRREAAARYSSSGKESDRRREGGRDYRDR</sequence>
<comment type="caution">
    <text evidence="2">The sequence shown here is derived from an EMBL/GenBank/DDBJ whole genome shotgun (WGS) entry which is preliminary data.</text>
</comment>
<feature type="compositionally biased region" description="Pro residues" evidence="1">
    <location>
        <begin position="133"/>
        <end position="144"/>
    </location>
</feature>
<accession>A0A9P4IYM7</accession>
<feature type="compositionally biased region" description="Basic and acidic residues" evidence="1">
    <location>
        <begin position="918"/>
        <end position="927"/>
    </location>
</feature>
<keyword evidence="3" id="KW-1185">Reference proteome</keyword>
<feature type="region of interest" description="Disordered" evidence="1">
    <location>
        <begin position="1"/>
        <end position="395"/>
    </location>
</feature>